<evidence type="ECO:0000313" key="17">
    <source>
        <dbReference type="EMBL" id="MBU5485703.1"/>
    </source>
</evidence>
<keyword evidence="11 14" id="KW-0067">ATP-binding</keyword>
<evidence type="ECO:0000256" key="1">
    <source>
        <dbReference type="ARBA" id="ARBA00001947"/>
    </source>
</evidence>
<dbReference type="InterPro" id="IPR041569">
    <property type="entry name" value="AAA_lid_3"/>
</dbReference>
<feature type="domain" description="AAA+ ATPase" evidence="16">
    <location>
        <begin position="182"/>
        <end position="321"/>
    </location>
</feature>
<keyword evidence="10" id="KW-0862">Zinc</keyword>
<dbReference type="InterPro" id="IPR003593">
    <property type="entry name" value="AAA+_ATPase"/>
</dbReference>
<evidence type="ECO:0000256" key="6">
    <source>
        <dbReference type="ARBA" id="ARBA00022692"/>
    </source>
</evidence>
<dbReference type="SMART" id="SM00382">
    <property type="entry name" value="AAA"/>
    <property type="match status" value="1"/>
</dbReference>
<dbReference type="InterPro" id="IPR011546">
    <property type="entry name" value="Pept_M41_FtsH_extracell"/>
</dbReference>
<feature type="transmembrane region" description="Helical" evidence="15">
    <location>
        <begin position="9"/>
        <end position="30"/>
    </location>
</feature>
<keyword evidence="8 14" id="KW-0547">Nucleotide-binding</keyword>
<evidence type="ECO:0000256" key="7">
    <source>
        <dbReference type="ARBA" id="ARBA00022723"/>
    </source>
</evidence>
<evidence type="ECO:0000313" key="18">
    <source>
        <dbReference type="Proteomes" id="UP000726170"/>
    </source>
</evidence>
<dbReference type="InterPro" id="IPR003959">
    <property type="entry name" value="ATPase_AAA_core"/>
</dbReference>
<gene>
    <name evidence="17" type="ORF">KQI86_15390</name>
</gene>
<dbReference type="PROSITE" id="PS00674">
    <property type="entry name" value="AAA"/>
    <property type="match status" value="1"/>
</dbReference>
<keyword evidence="4" id="KW-1003">Cell membrane</keyword>
<protein>
    <submittedName>
        <fullName evidence="17">ATP-dependent metallopeptidase FtsH/Yme1/Tma family protein</fullName>
    </submittedName>
</protein>
<evidence type="ECO:0000256" key="11">
    <source>
        <dbReference type="ARBA" id="ARBA00022840"/>
    </source>
</evidence>
<evidence type="ECO:0000256" key="14">
    <source>
        <dbReference type="RuleBase" id="RU003651"/>
    </source>
</evidence>
<feature type="transmembrane region" description="Helical" evidence="15">
    <location>
        <begin position="103"/>
        <end position="121"/>
    </location>
</feature>
<dbReference type="RefSeq" id="WP_216440278.1">
    <property type="nucleotide sequence ID" value="NZ_JAHLQF010000004.1"/>
</dbReference>
<comment type="similarity">
    <text evidence="3">In the C-terminal section; belongs to the peptidase M41 family.</text>
</comment>
<evidence type="ECO:0000256" key="13">
    <source>
        <dbReference type="ARBA" id="ARBA00023136"/>
    </source>
</evidence>
<dbReference type="Pfam" id="PF00004">
    <property type="entry name" value="AAA"/>
    <property type="match status" value="1"/>
</dbReference>
<dbReference type="Pfam" id="PF06480">
    <property type="entry name" value="FtsH_ext"/>
    <property type="match status" value="1"/>
</dbReference>
<name>A0ABS6EKF8_9CLOT</name>
<dbReference type="InterPro" id="IPR003960">
    <property type="entry name" value="ATPase_AAA_CS"/>
</dbReference>
<comment type="similarity">
    <text evidence="14">Belongs to the AAA ATPase family.</text>
</comment>
<evidence type="ECO:0000256" key="3">
    <source>
        <dbReference type="ARBA" id="ARBA00010044"/>
    </source>
</evidence>
<evidence type="ECO:0000256" key="12">
    <source>
        <dbReference type="ARBA" id="ARBA00022989"/>
    </source>
</evidence>
<sequence length="584" mass="64935">MSKIKQKHIYIPIITAVISLMLLIGVNFFFKSTGNKSYTEFLADLSNKKVSTVYLTNTPTIKIKLTDGKIYETDNPRMDNFKETMLKSGVRVSENAPSNTVNIVFMSAFMISIISLIVGLVKSSNVASRGMLSVDSLDTSATEDIPFNFNSVAGNEEAKESVMDVVDFIKNPEKYSSYGARMPRGIILYGEPGTGKTLLAKAVAGEANVPFYAMSGSDFVQVYVGVGASRIRQLFKKARGHGKAVIFIDEIDAIGKKRENSKNGGSDERDQTLNALLTEMSGFNEKEGIIIMAATNRLDMLDEALLRPGRFDRHIEVSLPDLSARKKILSLHLKNKPTNNIDIENWSHKTAYFSGAKLESLVNEAAIIACKENSSFIENSHLDKAYSIVMAGYEKQNRDYIKEKDRKITAYHEAGHALVSLKTLPNERVDKVTIIPSTKGAGGYTISIPEDSMYQSKDYLEKRIMVLLGGRAAEDLKFGENSITTGAHSDLKQCTNIAFHMITQYGMGETLGLLNMQQLMDLNINQDKIILECKNLVDRLYKETKELLAREISSLEEISTKLLDKETLHHDELMGTVHTFSPLN</sequence>
<proteinExistence type="inferred from homology"/>
<evidence type="ECO:0000256" key="2">
    <source>
        <dbReference type="ARBA" id="ARBA00004370"/>
    </source>
</evidence>
<comment type="subcellular location">
    <subcellularLocation>
        <location evidence="2">Membrane</location>
    </subcellularLocation>
</comment>
<evidence type="ECO:0000256" key="10">
    <source>
        <dbReference type="ARBA" id="ARBA00022833"/>
    </source>
</evidence>
<dbReference type="Pfam" id="PF01434">
    <property type="entry name" value="Peptidase_M41"/>
    <property type="match status" value="1"/>
</dbReference>
<accession>A0ABS6EKF8</accession>
<keyword evidence="5" id="KW-0645">Protease</keyword>
<organism evidence="17 18">
    <name type="scientific">Clostridium mobile</name>
    <dbReference type="NCBI Taxonomy" id="2841512"/>
    <lineage>
        <taxon>Bacteria</taxon>
        <taxon>Bacillati</taxon>
        <taxon>Bacillota</taxon>
        <taxon>Clostridia</taxon>
        <taxon>Eubacteriales</taxon>
        <taxon>Clostridiaceae</taxon>
        <taxon>Clostridium</taxon>
    </lineage>
</organism>
<keyword evidence="7" id="KW-0479">Metal-binding</keyword>
<keyword evidence="13 15" id="KW-0472">Membrane</keyword>
<dbReference type="CDD" id="cd19501">
    <property type="entry name" value="RecA-like_FtsH"/>
    <property type="match status" value="1"/>
</dbReference>
<dbReference type="PANTHER" id="PTHR23076">
    <property type="entry name" value="METALLOPROTEASE M41 FTSH"/>
    <property type="match status" value="1"/>
</dbReference>
<dbReference type="Pfam" id="PF17862">
    <property type="entry name" value="AAA_lid_3"/>
    <property type="match status" value="1"/>
</dbReference>
<dbReference type="InterPro" id="IPR000642">
    <property type="entry name" value="Peptidase_M41"/>
</dbReference>
<keyword evidence="18" id="KW-1185">Reference proteome</keyword>
<evidence type="ECO:0000256" key="4">
    <source>
        <dbReference type="ARBA" id="ARBA00022475"/>
    </source>
</evidence>
<dbReference type="Proteomes" id="UP000726170">
    <property type="component" value="Unassembled WGS sequence"/>
</dbReference>
<comment type="cofactor">
    <cofactor evidence="1">
        <name>Zn(2+)</name>
        <dbReference type="ChEBI" id="CHEBI:29105"/>
    </cofactor>
</comment>
<evidence type="ECO:0000256" key="9">
    <source>
        <dbReference type="ARBA" id="ARBA00022801"/>
    </source>
</evidence>
<reference evidence="17 18" key="1">
    <citation type="submission" date="2021-06" db="EMBL/GenBank/DDBJ databases">
        <authorList>
            <person name="Sun Q."/>
            <person name="Li D."/>
        </authorList>
    </citation>
    <scope>NUCLEOTIDE SEQUENCE [LARGE SCALE GENOMIC DNA]</scope>
    <source>
        <strain evidence="17 18">MSJ-11</strain>
    </source>
</reference>
<evidence type="ECO:0000256" key="5">
    <source>
        <dbReference type="ARBA" id="ARBA00022670"/>
    </source>
</evidence>
<evidence type="ECO:0000256" key="15">
    <source>
        <dbReference type="SAM" id="Phobius"/>
    </source>
</evidence>
<keyword evidence="12 15" id="KW-1133">Transmembrane helix</keyword>
<keyword evidence="9" id="KW-0378">Hydrolase</keyword>
<dbReference type="PANTHER" id="PTHR23076:SF97">
    <property type="entry name" value="ATP-DEPENDENT ZINC METALLOPROTEASE YME1L1"/>
    <property type="match status" value="1"/>
</dbReference>
<evidence type="ECO:0000259" key="16">
    <source>
        <dbReference type="SMART" id="SM00382"/>
    </source>
</evidence>
<comment type="caution">
    <text evidence="17">The sequence shown here is derived from an EMBL/GenBank/DDBJ whole genome shotgun (WGS) entry which is preliminary data.</text>
</comment>
<dbReference type="EMBL" id="JAHLQF010000004">
    <property type="protein sequence ID" value="MBU5485703.1"/>
    <property type="molecule type" value="Genomic_DNA"/>
</dbReference>
<keyword evidence="6 15" id="KW-0812">Transmembrane</keyword>
<evidence type="ECO:0000256" key="8">
    <source>
        <dbReference type="ARBA" id="ARBA00022741"/>
    </source>
</evidence>